<accession>V9E807</accession>
<protein>
    <submittedName>
        <fullName evidence="2">Uncharacterized protein</fullName>
    </submittedName>
</protein>
<name>V9E807_PHYNI</name>
<dbReference type="OrthoDB" id="88674at2759"/>
<dbReference type="AlphaFoldDB" id="V9E807"/>
<dbReference type="HOGENOM" id="CLU_2563440_0_0_1"/>
<dbReference type="eggNOG" id="ENOG502RGZI">
    <property type="taxonomic scope" value="Eukaryota"/>
</dbReference>
<dbReference type="Proteomes" id="UP000018721">
    <property type="component" value="Unassembled WGS sequence"/>
</dbReference>
<feature type="region of interest" description="Disordered" evidence="1">
    <location>
        <begin position="1"/>
        <end position="21"/>
    </location>
</feature>
<feature type="compositionally biased region" description="Polar residues" evidence="1">
    <location>
        <begin position="1"/>
        <end position="11"/>
    </location>
</feature>
<gene>
    <name evidence="2" type="ORF">F443_18387</name>
</gene>
<reference evidence="2 3" key="1">
    <citation type="submission" date="2013-11" db="EMBL/GenBank/DDBJ databases">
        <title>The Genome Sequence of Phytophthora parasitica P1569.</title>
        <authorList>
            <consortium name="The Broad Institute Genomics Platform"/>
            <person name="Russ C."/>
            <person name="Tyler B."/>
            <person name="Panabieres F."/>
            <person name="Shan W."/>
            <person name="Tripathy S."/>
            <person name="Grunwald N."/>
            <person name="Machado M."/>
            <person name="Johnson C.S."/>
            <person name="Arredondo F."/>
            <person name="Hong C."/>
            <person name="Coffey M."/>
            <person name="Young S.K."/>
            <person name="Zeng Q."/>
            <person name="Gargeya S."/>
            <person name="Fitzgerald M."/>
            <person name="Abouelleil A."/>
            <person name="Alvarado L."/>
            <person name="Chapman S.B."/>
            <person name="Gainer-Dewar J."/>
            <person name="Goldberg J."/>
            <person name="Griggs A."/>
            <person name="Gujja S."/>
            <person name="Hansen M."/>
            <person name="Howarth C."/>
            <person name="Imamovic A."/>
            <person name="Ireland A."/>
            <person name="Larimer J."/>
            <person name="McCowan C."/>
            <person name="Murphy C."/>
            <person name="Pearson M."/>
            <person name="Poon T.W."/>
            <person name="Priest M."/>
            <person name="Roberts A."/>
            <person name="Saif S."/>
            <person name="Shea T."/>
            <person name="Sykes S."/>
            <person name="Wortman J."/>
            <person name="Nusbaum C."/>
            <person name="Birren B."/>
        </authorList>
    </citation>
    <scope>NUCLEOTIDE SEQUENCE [LARGE SCALE GENOMIC DNA]</scope>
    <source>
        <strain evidence="2 3">P1569</strain>
    </source>
</reference>
<evidence type="ECO:0000313" key="2">
    <source>
        <dbReference type="EMBL" id="ETI35224.1"/>
    </source>
</evidence>
<sequence length="82" mass="9156">MKRSLRSNSRSDGNEETAHTLTAFRDLPQYAEARTTGKRVQRQCSRCHKKCSYYCAGCSDIPLQPFVGVCGQDPNARASVNM</sequence>
<dbReference type="EMBL" id="ANIZ01003169">
    <property type="protein sequence ID" value="ETI35224.1"/>
    <property type="molecule type" value="Genomic_DNA"/>
</dbReference>
<keyword evidence="3" id="KW-1185">Reference proteome</keyword>
<comment type="caution">
    <text evidence="2">The sequence shown here is derived from an EMBL/GenBank/DDBJ whole genome shotgun (WGS) entry which is preliminary data.</text>
</comment>
<proteinExistence type="predicted"/>
<evidence type="ECO:0000256" key="1">
    <source>
        <dbReference type="SAM" id="MobiDB-lite"/>
    </source>
</evidence>
<evidence type="ECO:0000313" key="3">
    <source>
        <dbReference type="Proteomes" id="UP000018721"/>
    </source>
</evidence>
<organism evidence="2 3">
    <name type="scientific">Phytophthora nicotianae P1569</name>
    <dbReference type="NCBI Taxonomy" id="1317065"/>
    <lineage>
        <taxon>Eukaryota</taxon>
        <taxon>Sar</taxon>
        <taxon>Stramenopiles</taxon>
        <taxon>Oomycota</taxon>
        <taxon>Peronosporomycetes</taxon>
        <taxon>Peronosporales</taxon>
        <taxon>Peronosporaceae</taxon>
        <taxon>Phytophthora</taxon>
    </lineage>
</organism>